<dbReference type="RefSeq" id="WP_217652226.1">
    <property type="nucleotide sequence ID" value="NZ_FQZG01000048.1"/>
</dbReference>
<gene>
    <name evidence="1" type="ORF">SAMN02745244_02498</name>
</gene>
<dbReference type="EMBL" id="FQZG01000048">
    <property type="protein sequence ID" value="SHJ43355.1"/>
    <property type="molecule type" value="Genomic_DNA"/>
</dbReference>
<keyword evidence="2" id="KW-1185">Reference proteome</keyword>
<dbReference type="STRING" id="1123357.SAMN02745244_02498"/>
<name>A0A1M6J9I3_9ACTN</name>
<protein>
    <submittedName>
        <fullName evidence="1">Uncharacterized protein</fullName>
    </submittedName>
</protein>
<accession>A0A1M6J9I3</accession>
<dbReference type="Proteomes" id="UP000184512">
    <property type="component" value="Unassembled WGS sequence"/>
</dbReference>
<dbReference type="AlphaFoldDB" id="A0A1M6J9I3"/>
<evidence type="ECO:0000313" key="1">
    <source>
        <dbReference type="EMBL" id="SHJ43355.1"/>
    </source>
</evidence>
<organism evidence="1 2">
    <name type="scientific">Tessaracoccus bendigoensis DSM 12906</name>
    <dbReference type="NCBI Taxonomy" id="1123357"/>
    <lineage>
        <taxon>Bacteria</taxon>
        <taxon>Bacillati</taxon>
        <taxon>Actinomycetota</taxon>
        <taxon>Actinomycetes</taxon>
        <taxon>Propionibacteriales</taxon>
        <taxon>Propionibacteriaceae</taxon>
        <taxon>Tessaracoccus</taxon>
    </lineage>
</organism>
<proteinExistence type="predicted"/>
<reference evidence="1 2" key="1">
    <citation type="submission" date="2016-11" db="EMBL/GenBank/DDBJ databases">
        <authorList>
            <person name="Jaros S."/>
            <person name="Januszkiewicz K."/>
            <person name="Wedrychowicz H."/>
        </authorList>
    </citation>
    <scope>NUCLEOTIDE SEQUENCE [LARGE SCALE GENOMIC DNA]</scope>
    <source>
        <strain evidence="1 2">DSM 12906</strain>
    </source>
</reference>
<evidence type="ECO:0000313" key="2">
    <source>
        <dbReference type="Proteomes" id="UP000184512"/>
    </source>
</evidence>
<sequence length="65" mass="7172">MPRAVDEILQHADELVARFESYEPSPADEQDAGAVAQLRAAVVERSEAERHLIDAIRNARETGLS</sequence>